<dbReference type="RefSeq" id="WP_254750211.1">
    <property type="nucleotide sequence ID" value="NZ_JANCLV010000006.1"/>
</dbReference>
<dbReference type="PANTHER" id="PTHR20883:SF48">
    <property type="entry name" value="ECTOINE DIOXYGENASE"/>
    <property type="match status" value="1"/>
</dbReference>
<accession>A0ABT1LR03</accession>
<evidence type="ECO:0000313" key="2">
    <source>
        <dbReference type="Proteomes" id="UP001524318"/>
    </source>
</evidence>
<organism evidence="1 2">
    <name type="scientific">Pseudarthrobacter humi</name>
    <dbReference type="NCBI Taxonomy" id="2952523"/>
    <lineage>
        <taxon>Bacteria</taxon>
        <taxon>Bacillati</taxon>
        <taxon>Actinomycetota</taxon>
        <taxon>Actinomycetes</taxon>
        <taxon>Micrococcales</taxon>
        <taxon>Micrococcaceae</taxon>
        <taxon>Pseudarthrobacter</taxon>
    </lineage>
</organism>
<proteinExistence type="predicted"/>
<dbReference type="GO" id="GO:0051213">
    <property type="term" value="F:dioxygenase activity"/>
    <property type="evidence" value="ECO:0007669"/>
    <property type="project" value="UniProtKB-KW"/>
</dbReference>
<dbReference type="EMBL" id="JANCLV010000006">
    <property type="protein sequence ID" value="MCP9000314.1"/>
    <property type="molecule type" value="Genomic_DNA"/>
</dbReference>
<keyword evidence="1" id="KW-0223">Dioxygenase</keyword>
<dbReference type="SUPFAM" id="SSF51197">
    <property type="entry name" value="Clavaminate synthase-like"/>
    <property type="match status" value="1"/>
</dbReference>
<keyword evidence="2" id="KW-1185">Reference proteome</keyword>
<dbReference type="Gene3D" id="2.60.120.620">
    <property type="entry name" value="q2cbj1_9rhob like domain"/>
    <property type="match status" value="1"/>
</dbReference>
<dbReference type="Proteomes" id="UP001524318">
    <property type="component" value="Unassembled WGS sequence"/>
</dbReference>
<name>A0ABT1LR03_9MICC</name>
<dbReference type="InterPro" id="IPR008775">
    <property type="entry name" value="Phytyl_CoA_dOase-like"/>
</dbReference>
<keyword evidence="1" id="KW-0560">Oxidoreductase</keyword>
<reference evidence="1 2" key="1">
    <citation type="submission" date="2022-06" db="EMBL/GenBank/DDBJ databases">
        <title>Pseudarthrobacter sp. strain RMG13 Genome sequencing and assembly.</title>
        <authorList>
            <person name="Kim I."/>
        </authorList>
    </citation>
    <scope>NUCLEOTIDE SEQUENCE [LARGE SCALE GENOMIC DNA]</scope>
    <source>
        <strain evidence="1 2">RMG13</strain>
    </source>
</reference>
<evidence type="ECO:0000313" key="1">
    <source>
        <dbReference type="EMBL" id="MCP9000314.1"/>
    </source>
</evidence>
<protein>
    <submittedName>
        <fullName evidence="1">Phytanoyl-CoA dioxygenase family protein</fullName>
    </submittedName>
</protein>
<dbReference type="PANTHER" id="PTHR20883">
    <property type="entry name" value="PHYTANOYL-COA DIOXYGENASE DOMAIN CONTAINING 1"/>
    <property type="match status" value="1"/>
</dbReference>
<comment type="caution">
    <text evidence="1">The sequence shown here is derived from an EMBL/GenBank/DDBJ whole genome shotgun (WGS) entry which is preliminary data.</text>
</comment>
<dbReference type="Pfam" id="PF05721">
    <property type="entry name" value="PhyH"/>
    <property type="match status" value="1"/>
</dbReference>
<gene>
    <name evidence="1" type="ORF">NFC73_11325</name>
</gene>
<sequence>MTRDRTAAPALTDAEVAEFKQQGILVLRGVLDEDEVARLVGECDRLIADPATPSRQQQADGTWDSIRNTIAGSHEARRLIAHPNVLPAIVRLMGTNLRIITSHLIYRNADEAPAPGQERIPSWHRDIAHVSTDLGFAHTPMLQIKAAFCLADLAGKDSGGTVFLPGSNLFTMRPSIAPGEDPQGAVEPELRAGDCLLFENRTMHAGGWNLSGRVRKSLMIAYGYRWLAPADYRRQSEEARAQMSEVERFLVGESRAPSEEFILGGSGSPLDAYLS</sequence>